<protein>
    <submittedName>
        <fullName evidence="2">Uncharacterized protein</fullName>
    </submittedName>
</protein>
<reference evidence="2 3" key="1">
    <citation type="journal article" date="2013" name="Genome Biol. Evol.">
        <title>Genomes of Stigonematalean cyanobacteria (subsection V) and the evolution of oxygenic photosynthesis from prokaryotes to plastids.</title>
        <authorList>
            <person name="Dagan T."/>
            <person name="Roettger M."/>
            <person name="Stucken K."/>
            <person name="Landan G."/>
            <person name="Koch R."/>
            <person name="Major P."/>
            <person name="Gould S.B."/>
            <person name="Goremykin V.V."/>
            <person name="Rippka R."/>
            <person name="Tandeau de Marsac N."/>
            <person name="Gugger M."/>
            <person name="Lockhart P.J."/>
            <person name="Allen J.F."/>
            <person name="Brune I."/>
            <person name="Maus I."/>
            <person name="Puhler A."/>
            <person name="Martin W.F."/>
        </authorList>
    </citation>
    <scope>NUCLEOTIDE SEQUENCE [LARGE SCALE GENOMIC DNA]</scope>
    <source>
        <strain evidence="2 3">PCC 7110</strain>
    </source>
</reference>
<name>A0A139WUJ5_9CYAN</name>
<dbReference type="RefSeq" id="WP_017742766.1">
    <property type="nucleotide sequence ID" value="NZ_KQ976354.1"/>
</dbReference>
<keyword evidence="3" id="KW-1185">Reference proteome</keyword>
<dbReference type="OrthoDB" id="479560at2"/>
<sequence length="365" mass="41940">MSKPPDQIKPGQQYENTTYYQILFVEPSKEENKRESLNLTTSILAKTRGSVSQNEQISENAQMQNAHPSSFDNFELDRETIEKLKDYPRQGDEHKLSSYLPSPGVIFPDGFMKALSDPESQKIEQTELGNFYQPIRSILYSRKISQLIAKTWWSYLEAKEKGLWCEFTAGKWDNIIKSKDVNGFYILDGLIAREIFLFGGGNPPNNPYSEADTIYLRQLTREPVEQARFLILPSSKSWQGISLALLLAGQAYYKIEDKYHQISQPILSTGEIVSKYSLEVDWNRFNGDIKEIIISQEKPWVAYHTVIPYPPIPDDADQKNIGKWANAEDDGGELPFYVKTEDKKDYLIDVDYLRSPYPYIPLSCS</sequence>
<dbReference type="EMBL" id="ANNX02000047">
    <property type="protein sequence ID" value="KYC36073.1"/>
    <property type="molecule type" value="Genomic_DNA"/>
</dbReference>
<gene>
    <name evidence="2" type="ORF">WA1_40760</name>
</gene>
<comment type="caution">
    <text evidence="2">The sequence shown here is derived from an EMBL/GenBank/DDBJ whole genome shotgun (WGS) entry which is preliminary data.</text>
</comment>
<dbReference type="AlphaFoldDB" id="A0A139WUJ5"/>
<organism evidence="2 3">
    <name type="scientific">Scytonema hofmannii PCC 7110</name>
    <dbReference type="NCBI Taxonomy" id="128403"/>
    <lineage>
        <taxon>Bacteria</taxon>
        <taxon>Bacillati</taxon>
        <taxon>Cyanobacteriota</taxon>
        <taxon>Cyanophyceae</taxon>
        <taxon>Nostocales</taxon>
        <taxon>Scytonemataceae</taxon>
        <taxon>Scytonema</taxon>
    </lineage>
</organism>
<feature type="region of interest" description="Disordered" evidence="1">
    <location>
        <begin position="48"/>
        <end position="70"/>
    </location>
</feature>
<evidence type="ECO:0000313" key="3">
    <source>
        <dbReference type="Proteomes" id="UP000076925"/>
    </source>
</evidence>
<dbReference type="STRING" id="128403.WA1_40760"/>
<evidence type="ECO:0000256" key="1">
    <source>
        <dbReference type="SAM" id="MobiDB-lite"/>
    </source>
</evidence>
<accession>A0A139WUJ5</accession>
<dbReference type="Proteomes" id="UP000076925">
    <property type="component" value="Unassembled WGS sequence"/>
</dbReference>
<proteinExistence type="predicted"/>
<evidence type="ECO:0000313" key="2">
    <source>
        <dbReference type="EMBL" id="KYC36073.1"/>
    </source>
</evidence>